<dbReference type="AlphaFoldDB" id="A0A2G9R5Z0"/>
<evidence type="ECO:0000313" key="1">
    <source>
        <dbReference type="EMBL" id="PIO23280.1"/>
    </source>
</evidence>
<organism evidence="1 2">
    <name type="scientific">Aquarana catesbeiana</name>
    <name type="common">American bullfrog</name>
    <name type="synonym">Rana catesbeiana</name>
    <dbReference type="NCBI Taxonomy" id="8400"/>
    <lineage>
        <taxon>Eukaryota</taxon>
        <taxon>Metazoa</taxon>
        <taxon>Chordata</taxon>
        <taxon>Craniata</taxon>
        <taxon>Vertebrata</taxon>
        <taxon>Euteleostomi</taxon>
        <taxon>Amphibia</taxon>
        <taxon>Batrachia</taxon>
        <taxon>Anura</taxon>
        <taxon>Neobatrachia</taxon>
        <taxon>Ranoidea</taxon>
        <taxon>Ranidae</taxon>
        <taxon>Aquarana</taxon>
    </lineage>
</organism>
<name>A0A2G9R5Z0_AQUCT</name>
<keyword evidence="2" id="KW-1185">Reference proteome</keyword>
<accession>A0A2G9R5Z0</accession>
<protein>
    <submittedName>
        <fullName evidence="1">Uncharacterized protein</fullName>
    </submittedName>
</protein>
<dbReference type="EMBL" id="KV966574">
    <property type="protein sequence ID" value="PIO23280.1"/>
    <property type="molecule type" value="Genomic_DNA"/>
</dbReference>
<sequence length="52" mass="5574">MSLLFRECDGPPGTLPGCLCQMVPPAFQTLFSRAIANTSPLPQASYTDKMLG</sequence>
<reference evidence="2" key="1">
    <citation type="journal article" date="2017" name="Nat. Commun.">
        <title>The North American bullfrog draft genome provides insight into hormonal regulation of long noncoding RNA.</title>
        <authorList>
            <person name="Hammond S.A."/>
            <person name="Warren R.L."/>
            <person name="Vandervalk B.P."/>
            <person name="Kucuk E."/>
            <person name="Khan H."/>
            <person name="Gibb E.A."/>
            <person name="Pandoh P."/>
            <person name="Kirk H."/>
            <person name="Zhao Y."/>
            <person name="Jones M."/>
            <person name="Mungall A.J."/>
            <person name="Coope R."/>
            <person name="Pleasance S."/>
            <person name="Moore R.A."/>
            <person name="Holt R.A."/>
            <person name="Round J.M."/>
            <person name="Ohora S."/>
            <person name="Walle B.V."/>
            <person name="Veldhoen N."/>
            <person name="Helbing C.C."/>
            <person name="Birol I."/>
        </authorList>
    </citation>
    <scope>NUCLEOTIDE SEQUENCE [LARGE SCALE GENOMIC DNA]</scope>
</reference>
<proteinExistence type="predicted"/>
<dbReference type="Proteomes" id="UP000228934">
    <property type="component" value="Unassembled WGS sequence"/>
</dbReference>
<evidence type="ECO:0000313" key="2">
    <source>
        <dbReference type="Proteomes" id="UP000228934"/>
    </source>
</evidence>
<gene>
    <name evidence="1" type="ORF">AB205_0208270</name>
</gene>